<dbReference type="GO" id="GO:0016810">
    <property type="term" value="F:hydrolase activity, acting on carbon-nitrogen (but not peptide) bonds"/>
    <property type="evidence" value="ECO:0007669"/>
    <property type="project" value="InterPro"/>
</dbReference>
<dbReference type="Pfam" id="PF01979">
    <property type="entry name" value="Amidohydro_1"/>
    <property type="match status" value="1"/>
</dbReference>
<keyword evidence="3" id="KW-1185">Reference proteome</keyword>
<dbReference type="InterPro" id="IPR032466">
    <property type="entry name" value="Metal_Hydrolase"/>
</dbReference>
<dbReference type="Gene3D" id="2.30.40.10">
    <property type="entry name" value="Urease, subunit C, domain 1"/>
    <property type="match status" value="1"/>
</dbReference>
<evidence type="ECO:0000313" key="2">
    <source>
        <dbReference type="EMBL" id="KAF2488236.1"/>
    </source>
</evidence>
<dbReference type="PANTHER" id="PTHR43135:SF3">
    <property type="entry name" value="ALPHA-D-RIBOSE 1-METHYLPHOSPHONATE 5-TRIPHOSPHATE DIPHOSPHATASE"/>
    <property type="match status" value="1"/>
</dbReference>
<dbReference type="InterPro" id="IPR057744">
    <property type="entry name" value="OTAase-like"/>
</dbReference>
<dbReference type="Proteomes" id="UP000799767">
    <property type="component" value="Unassembled WGS sequence"/>
</dbReference>
<name>A0A6A6Q8H0_9PEZI</name>
<feature type="domain" description="Amidohydrolase-related" evidence="1">
    <location>
        <begin position="70"/>
        <end position="428"/>
    </location>
</feature>
<evidence type="ECO:0000259" key="1">
    <source>
        <dbReference type="Pfam" id="PF01979"/>
    </source>
</evidence>
<dbReference type="InterPro" id="IPR006680">
    <property type="entry name" value="Amidohydro-rel"/>
</dbReference>
<dbReference type="CDD" id="cd01299">
    <property type="entry name" value="Met_dep_hydrolase_A"/>
    <property type="match status" value="1"/>
</dbReference>
<dbReference type="InterPro" id="IPR051781">
    <property type="entry name" value="Metallo-dep_Hydrolase"/>
</dbReference>
<accession>A0A6A6Q8H0</accession>
<dbReference type="SUPFAM" id="SSF51556">
    <property type="entry name" value="Metallo-dependent hydrolases"/>
    <property type="match status" value="1"/>
</dbReference>
<dbReference type="RefSeq" id="XP_033594805.1">
    <property type="nucleotide sequence ID" value="XM_033730437.1"/>
</dbReference>
<dbReference type="InterPro" id="IPR011059">
    <property type="entry name" value="Metal-dep_hydrolase_composite"/>
</dbReference>
<reference evidence="2" key="1">
    <citation type="journal article" date="2020" name="Stud. Mycol.">
        <title>101 Dothideomycetes genomes: a test case for predicting lifestyles and emergence of pathogens.</title>
        <authorList>
            <person name="Haridas S."/>
            <person name="Albert R."/>
            <person name="Binder M."/>
            <person name="Bloem J."/>
            <person name="Labutti K."/>
            <person name="Salamov A."/>
            <person name="Andreopoulos B."/>
            <person name="Baker S."/>
            <person name="Barry K."/>
            <person name="Bills G."/>
            <person name="Bluhm B."/>
            <person name="Cannon C."/>
            <person name="Castanera R."/>
            <person name="Culley D."/>
            <person name="Daum C."/>
            <person name="Ezra D."/>
            <person name="Gonzalez J."/>
            <person name="Henrissat B."/>
            <person name="Kuo A."/>
            <person name="Liang C."/>
            <person name="Lipzen A."/>
            <person name="Lutzoni F."/>
            <person name="Magnuson J."/>
            <person name="Mondo S."/>
            <person name="Nolan M."/>
            <person name="Ohm R."/>
            <person name="Pangilinan J."/>
            <person name="Park H.-J."/>
            <person name="Ramirez L."/>
            <person name="Alfaro M."/>
            <person name="Sun H."/>
            <person name="Tritt A."/>
            <person name="Yoshinaga Y."/>
            <person name="Zwiers L.-H."/>
            <person name="Turgeon B."/>
            <person name="Goodwin S."/>
            <person name="Spatafora J."/>
            <person name="Crous P."/>
            <person name="Grigoriev I."/>
        </authorList>
    </citation>
    <scope>NUCLEOTIDE SEQUENCE</scope>
    <source>
        <strain evidence="2">CBS 113389</strain>
    </source>
</reference>
<gene>
    <name evidence="2" type="ORF">BDY17DRAFT_243471</name>
</gene>
<dbReference type="AlphaFoldDB" id="A0A6A6Q8H0"/>
<proteinExistence type="predicted"/>
<dbReference type="PANTHER" id="PTHR43135">
    <property type="entry name" value="ALPHA-D-RIBOSE 1-METHYLPHOSPHONATE 5-TRIPHOSPHATE DIPHOSPHATASE"/>
    <property type="match status" value="1"/>
</dbReference>
<sequence length="439" mass="46422">MHVQAQPSDQSTSKANKFCIEADLLIPGKGDPIRNGCLIIEDDKILYAGKASSSEALAQAADLPKTHVKVVMPGMWDCHVHLVGAQSYDPAAFIEIGTKQALAGARAARDCMILLDAGFTSVREMAGFGVQLARAVKEGTLAGPNIYSANCIISPSGGHADIHSIPKGWYDDACSHGMPMATADGVPDCLKAVRMQLRTGAKVIKICTSGGVLSELDNPIDQQFSDEEIRAMVEEAGRARRVIGAHCHGKAGILAALRNGVKTIEHGSFIDEECADLMIEKGAILVATRLIVENGLAMKEFFPPFAYAKMLQVANAHWSAMQLAVKKGVKMATGTDTAGSVPGSDTLTFSKVGRELAYHVKAGMTPLQAIESATYIAAQTLGPQAPQAGLLAKGYDADFIALDESPLDDVAILGEAKHVTHVWKAGKLYKGPGHPVSSI</sequence>
<dbReference type="Gene3D" id="3.20.20.140">
    <property type="entry name" value="Metal-dependent hydrolases"/>
    <property type="match status" value="1"/>
</dbReference>
<dbReference type="EMBL" id="MU001631">
    <property type="protein sequence ID" value="KAF2488236.1"/>
    <property type="molecule type" value="Genomic_DNA"/>
</dbReference>
<evidence type="ECO:0000313" key="3">
    <source>
        <dbReference type="Proteomes" id="UP000799767"/>
    </source>
</evidence>
<dbReference type="GeneID" id="54471439"/>
<protein>
    <recommendedName>
        <fullName evidence="1">Amidohydrolase-related domain-containing protein</fullName>
    </recommendedName>
</protein>
<organism evidence="2 3">
    <name type="scientific">Neohortaea acidophila</name>
    <dbReference type="NCBI Taxonomy" id="245834"/>
    <lineage>
        <taxon>Eukaryota</taxon>
        <taxon>Fungi</taxon>
        <taxon>Dikarya</taxon>
        <taxon>Ascomycota</taxon>
        <taxon>Pezizomycotina</taxon>
        <taxon>Dothideomycetes</taxon>
        <taxon>Dothideomycetidae</taxon>
        <taxon>Mycosphaerellales</taxon>
        <taxon>Teratosphaeriaceae</taxon>
        <taxon>Neohortaea</taxon>
    </lineage>
</organism>
<dbReference type="SUPFAM" id="SSF51338">
    <property type="entry name" value="Composite domain of metallo-dependent hydrolases"/>
    <property type="match status" value="2"/>
</dbReference>
<dbReference type="OrthoDB" id="194468at2759"/>